<feature type="non-terminal residue" evidence="2">
    <location>
        <position position="1"/>
    </location>
</feature>
<dbReference type="AlphaFoldDB" id="H5ZVP4"/>
<dbReference type="EMBL" id="JF272318">
    <property type="protein sequence ID" value="AEA03426.1"/>
    <property type="molecule type" value="mRNA"/>
</dbReference>
<name>H5ZVP4_KRYMA</name>
<evidence type="ECO:0000313" key="2">
    <source>
        <dbReference type="EMBL" id="AEA03426.1"/>
    </source>
</evidence>
<organism evidence="2">
    <name type="scientific">Kryptolebias marmoratus</name>
    <name type="common">Mangrove killifish</name>
    <name type="synonym">Rivulus marmoratus</name>
    <dbReference type="NCBI Taxonomy" id="37003"/>
    <lineage>
        <taxon>Eukaryota</taxon>
        <taxon>Metazoa</taxon>
        <taxon>Chordata</taxon>
        <taxon>Craniata</taxon>
        <taxon>Vertebrata</taxon>
        <taxon>Euteleostomi</taxon>
        <taxon>Actinopterygii</taxon>
        <taxon>Neopterygii</taxon>
        <taxon>Teleostei</taxon>
        <taxon>Neoteleostei</taxon>
        <taxon>Acanthomorphata</taxon>
        <taxon>Ovalentaria</taxon>
        <taxon>Atherinomorphae</taxon>
        <taxon>Cyprinodontiformes</taxon>
        <taxon>Rivulidae</taxon>
        <taxon>Kryptolebias</taxon>
    </lineage>
</organism>
<accession>H5ZVP4</accession>
<protein>
    <submittedName>
        <fullName evidence="2">Estrogen-related receptor alpha</fullName>
    </submittedName>
</protein>
<proteinExistence type="evidence at transcript level"/>
<sequence length="34" mass="3693">RGGLRPRRGDVARRRANGAERSNKPAGSPFPCTE</sequence>
<evidence type="ECO:0000256" key="1">
    <source>
        <dbReference type="SAM" id="MobiDB-lite"/>
    </source>
</evidence>
<feature type="non-terminal residue" evidence="2">
    <location>
        <position position="34"/>
    </location>
</feature>
<reference evidence="2" key="1">
    <citation type="submission" date="2011-01" db="EMBL/GenBank/DDBJ databases">
        <authorList>
            <person name="Rhee J.-S."/>
            <person name="Kim B.-M."/>
            <person name="Lee J.-S."/>
        </authorList>
    </citation>
    <scope>NUCLEOTIDE SEQUENCE</scope>
</reference>
<feature type="compositionally biased region" description="Basic and acidic residues" evidence="1">
    <location>
        <begin position="7"/>
        <end position="23"/>
    </location>
</feature>
<keyword evidence="2" id="KW-0675">Receptor</keyword>
<feature type="region of interest" description="Disordered" evidence="1">
    <location>
        <begin position="1"/>
        <end position="34"/>
    </location>
</feature>